<proteinExistence type="predicted"/>
<feature type="compositionally biased region" description="Basic and acidic residues" evidence="1">
    <location>
        <begin position="268"/>
        <end position="282"/>
    </location>
</feature>
<evidence type="ECO:0000313" key="2">
    <source>
        <dbReference type="EMBL" id="RVW68274.1"/>
    </source>
</evidence>
<feature type="region of interest" description="Disordered" evidence="1">
    <location>
        <begin position="259"/>
        <end position="306"/>
    </location>
</feature>
<organism evidence="2 3">
    <name type="scientific">Vitis vinifera</name>
    <name type="common">Grape</name>
    <dbReference type="NCBI Taxonomy" id="29760"/>
    <lineage>
        <taxon>Eukaryota</taxon>
        <taxon>Viridiplantae</taxon>
        <taxon>Streptophyta</taxon>
        <taxon>Embryophyta</taxon>
        <taxon>Tracheophyta</taxon>
        <taxon>Spermatophyta</taxon>
        <taxon>Magnoliopsida</taxon>
        <taxon>eudicotyledons</taxon>
        <taxon>Gunneridae</taxon>
        <taxon>Pentapetalae</taxon>
        <taxon>rosids</taxon>
        <taxon>Vitales</taxon>
        <taxon>Vitaceae</taxon>
        <taxon>Viteae</taxon>
        <taxon>Vitis</taxon>
    </lineage>
</organism>
<dbReference type="EMBL" id="QGNW01000541">
    <property type="protein sequence ID" value="RVW68274.1"/>
    <property type="molecule type" value="Genomic_DNA"/>
</dbReference>
<protein>
    <submittedName>
        <fullName evidence="2">Uncharacterized protein</fullName>
    </submittedName>
</protein>
<evidence type="ECO:0000256" key="1">
    <source>
        <dbReference type="SAM" id="MobiDB-lite"/>
    </source>
</evidence>
<feature type="region of interest" description="Disordered" evidence="1">
    <location>
        <begin position="142"/>
        <end position="167"/>
    </location>
</feature>
<sequence length="306" mass="33034">MGPLYRSFANIVSGEGPREGGLVPFGRWARAVVCECNADSVKWVEVGRAVARSLGKKEVATVVPISVEKVVAEGKFGNKGEVQRRLDRITGVAISSMARVRIAMKDRSVLPSLIEVTDGDWVFTIFVVLTWEAFASHSGIGGGRRGERVRSTTGGRCRVGKDGRMRKGGERGMAVVFPMGTRVGTEEAGGVRACGDEVYADEGYRAYERKAQSLSKHGPIIAKEEDSSAVGKGKATSVFPEVQSSSSAKKEVKFGSKKLWTTLLPPSSDRRQGLRCRSEPLLHGKNPANSEEFPKEEAFKAGSQAE</sequence>
<comment type="caution">
    <text evidence="2">The sequence shown here is derived from an EMBL/GenBank/DDBJ whole genome shotgun (WGS) entry which is preliminary data.</text>
</comment>
<reference evidence="2 3" key="1">
    <citation type="journal article" date="2018" name="PLoS Genet.">
        <title>Population sequencing reveals clonal diversity and ancestral inbreeding in the grapevine cultivar Chardonnay.</title>
        <authorList>
            <person name="Roach M.J."/>
            <person name="Johnson D.L."/>
            <person name="Bohlmann J."/>
            <person name="van Vuuren H.J."/>
            <person name="Jones S.J."/>
            <person name="Pretorius I.S."/>
            <person name="Schmidt S.A."/>
            <person name="Borneman A.R."/>
        </authorList>
    </citation>
    <scope>NUCLEOTIDE SEQUENCE [LARGE SCALE GENOMIC DNA]</scope>
    <source>
        <strain evidence="3">cv. Chardonnay</strain>
        <tissue evidence="2">Leaf</tissue>
    </source>
</reference>
<dbReference type="AlphaFoldDB" id="A0A438G7Y2"/>
<evidence type="ECO:0000313" key="3">
    <source>
        <dbReference type="Proteomes" id="UP000288805"/>
    </source>
</evidence>
<accession>A0A438G7Y2</accession>
<gene>
    <name evidence="2" type="ORF">CK203_063580</name>
</gene>
<name>A0A438G7Y2_VITVI</name>
<dbReference type="Proteomes" id="UP000288805">
    <property type="component" value="Unassembled WGS sequence"/>
</dbReference>